<dbReference type="Gene3D" id="3.40.50.150">
    <property type="entry name" value="Vaccinia Virus protein VP39"/>
    <property type="match status" value="1"/>
</dbReference>
<dbReference type="GO" id="GO:0046983">
    <property type="term" value="F:protein dimerization activity"/>
    <property type="evidence" value="ECO:0007669"/>
    <property type="project" value="InterPro"/>
</dbReference>
<dbReference type="Pfam" id="PF08100">
    <property type="entry name" value="Dimerisation"/>
    <property type="match status" value="1"/>
</dbReference>
<dbReference type="OrthoDB" id="4145676at2"/>
<dbReference type="AlphaFoldDB" id="A0A5B1BW35"/>
<name>A0A5B1BW35_MYCSI</name>
<protein>
    <submittedName>
        <fullName evidence="7">Hydroxyneurosporene methyltransferase</fullName>
    </submittedName>
</protein>
<gene>
    <name evidence="7" type="ORF">F0Q45_03490</name>
</gene>
<evidence type="ECO:0000259" key="5">
    <source>
        <dbReference type="Pfam" id="PF00891"/>
    </source>
</evidence>
<dbReference type="InterPro" id="IPR016461">
    <property type="entry name" value="COMT-like"/>
</dbReference>
<comment type="caution">
    <text evidence="7">The sequence shown here is derived from an EMBL/GenBank/DDBJ whole genome shotgun (WGS) entry which is preliminary data.</text>
</comment>
<dbReference type="EMBL" id="VTZN01000011">
    <property type="protein sequence ID" value="KAA1251593.1"/>
    <property type="molecule type" value="Genomic_DNA"/>
</dbReference>
<dbReference type="Gene3D" id="1.10.10.10">
    <property type="entry name" value="Winged helix-like DNA-binding domain superfamily/Winged helix DNA-binding domain"/>
    <property type="match status" value="1"/>
</dbReference>
<dbReference type="InterPro" id="IPR012967">
    <property type="entry name" value="COMT_dimerisation"/>
</dbReference>
<dbReference type="Proteomes" id="UP000324701">
    <property type="component" value="Unassembled WGS sequence"/>
</dbReference>
<dbReference type="PROSITE" id="PS51683">
    <property type="entry name" value="SAM_OMT_II"/>
    <property type="match status" value="1"/>
</dbReference>
<dbReference type="Pfam" id="PF00891">
    <property type="entry name" value="Methyltransf_2"/>
    <property type="match status" value="1"/>
</dbReference>
<dbReference type="GO" id="GO:0032259">
    <property type="term" value="P:methylation"/>
    <property type="evidence" value="ECO:0007669"/>
    <property type="project" value="UniProtKB-KW"/>
</dbReference>
<dbReference type="PIRSF" id="PIRSF005739">
    <property type="entry name" value="O-mtase"/>
    <property type="match status" value="1"/>
</dbReference>
<dbReference type="GO" id="GO:0008171">
    <property type="term" value="F:O-methyltransferase activity"/>
    <property type="evidence" value="ECO:0007669"/>
    <property type="project" value="InterPro"/>
</dbReference>
<evidence type="ECO:0000259" key="6">
    <source>
        <dbReference type="Pfam" id="PF08100"/>
    </source>
</evidence>
<reference evidence="7 8" key="1">
    <citation type="submission" date="2019-09" db="EMBL/GenBank/DDBJ databases">
        <title>Report of infection by Mycobacterium simiae a patient suffering from pulmonary tuberculosis.</title>
        <authorList>
            <person name="Mohanty P.S."/>
            <person name="Bansal A.K."/>
            <person name="Singh H."/>
            <person name="Sharma S."/>
            <person name="Patil S.A."/>
            <person name="Upadhaya P."/>
            <person name="Singh P.K."/>
            <person name="Kumar D."/>
            <person name="Kumar S."/>
            <person name="Singh R.K."/>
            <person name="Chaudhary B."/>
        </authorList>
    </citation>
    <scope>NUCLEOTIDE SEQUENCE [LARGE SCALE GENOMIC DNA]</scope>
    <source>
        <strain evidence="7 8">JAL-560-SIM</strain>
    </source>
</reference>
<feature type="domain" description="O-methyltransferase dimerisation" evidence="6">
    <location>
        <begin position="38"/>
        <end position="111"/>
    </location>
</feature>
<organism evidence="7 8">
    <name type="scientific">Mycobacterium simiae</name>
    <name type="common">Mycobacterium habana</name>
    <dbReference type="NCBI Taxonomy" id="1784"/>
    <lineage>
        <taxon>Bacteria</taxon>
        <taxon>Bacillati</taxon>
        <taxon>Actinomycetota</taxon>
        <taxon>Actinomycetes</taxon>
        <taxon>Mycobacteriales</taxon>
        <taxon>Mycobacteriaceae</taxon>
        <taxon>Mycobacterium</taxon>
        <taxon>Mycobacterium simiae complex</taxon>
    </lineage>
</organism>
<sequence>MTPKLPPAKLVRVIDFARHYLNRLHRRLVPPPVALIEMILDAWVAQAITTAAELGMADALANGPLSAQELAAAVNADADALSRLLRALIGRGIFRQRRDGRYELNPLAQALRRDAEVSVAGMARWVGARQHRQHWSHLTDAIRSGRAVIPALRGKPFFEYLSGEVELAEIFNQAMTSTSELSIAPVVAAYDFGVFATIVDVGGGHGRLLAAILQTAPHAKGILFDQPQVVAGAPAVLAEHHVADRVRIAAGSFFDDAVPSGADAYLLKNIIHDWPDGDAVRILRNVRAAAGTGQKVLLVEQVIPSHRREFPGKWADLEMLVSLDARERTAGEYQRLFEQAGFRMTRVVETTSPYSVIEATAS</sequence>
<evidence type="ECO:0000256" key="1">
    <source>
        <dbReference type="ARBA" id="ARBA00022603"/>
    </source>
</evidence>
<evidence type="ECO:0000313" key="8">
    <source>
        <dbReference type="Proteomes" id="UP000324701"/>
    </source>
</evidence>
<proteinExistence type="predicted"/>
<evidence type="ECO:0000313" key="7">
    <source>
        <dbReference type="EMBL" id="KAA1251593.1"/>
    </source>
</evidence>
<feature type="domain" description="O-methyltransferase C-terminal" evidence="5">
    <location>
        <begin position="135"/>
        <end position="343"/>
    </location>
</feature>
<keyword evidence="1 7" id="KW-0489">Methyltransferase</keyword>
<dbReference type="InterPro" id="IPR036390">
    <property type="entry name" value="WH_DNA-bd_sf"/>
</dbReference>
<feature type="active site" description="Proton acceptor" evidence="4">
    <location>
        <position position="272"/>
    </location>
</feature>
<dbReference type="InterPro" id="IPR036388">
    <property type="entry name" value="WH-like_DNA-bd_sf"/>
</dbReference>
<evidence type="ECO:0000256" key="2">
    <source>
        <dbReference type="ARBA" id="ARBA00022679"/>
    </source>
</evidence>
<dbReference type="SUPFAM" id="SSF53335">
    <property type="entry name" value="S-adenosyl-L-methionine-dependent methyltransferases"/>
    <property type="match status" value="1"/>
</dbReference>
<dbReference type="InterPro" id="IPR001077">
    <property type="entry name" value="COMT_C"/>
</dbReference>
<keyword evidence="2 7" id="KW-0808">Transferase</keyword>
<evidence type="ECO:0000256" key="4">
    <source>
        <dbReference type="PIRSR" id="PIRSR005739-1"/>
    </source>
</evidence>
<evidence type="ECO:0000256" key="3">
    <source>
        <dbReference type="ARBA" id="ARBA00022691"/>
    </source>
</evidence>
<keyword evidence="3" id="KW-0949">S-adenosyl-L-methionine</keyword>
<keyword evidence="8" id="KW-1185">Reference proteome</keyword>
<accession>A0A5B1BW35</accession>
<dbReference type="SUPFAM" id="SSF46785">
    <property type="entry name" value="Winged helix' DNA-binding domain"/>
    <property type="match status" value="1"/>
</dbReference>
<dbReference type="PANTHER" id="PTHR43712">
    <property type="entry name" value="PUTATIVE (AFU_ORTHOLOGUE AFUA_4G14580)-RELATED"/>
    <property type="match status" value="1"/>
</dbReference>
<dbReference type="InterPro" id="IPR029063">
    <property type="entry name" value="SAM-dependent_MTases_sf"/>
</dbReference>
<dbReference type="PANTHER" id="PTHR43712:SF2">
    <property type="entry name" value="O-METHYLTRANSFERASE CICE"/>
    <property type="match status" value="1"/>
</dbReference>
<dbReference type="RefSeq" id="WP_149652597.1">
    <property type="nucleotide sequence ID" value="NZ_VTZN01000011.1"/>
</dbReference>